<organism evidence="2 3">
    <name type="scientific">Planctomicrobium piriforme</name>
    <dbReference type="NCBI Taxonomy" id="1576369"/>
    <lineage>
        <taxon>Bacteria</taxon>
        <taxon>Pseudomonadati</taxon>
        <taxon>Planctomycetota</taxon>
        <taxon>Planctomycetia</taxon>
        <taxon>Planctomycetales</taxon>
        <taxon>Planctomycetaceae</taxon>
        <taxon>Planctomicrobium</taxon>
    </lineage>
</organism>
<dbReference type="RefSeq" id="WP_092047829.1">
    <property type="nucleotide sequence ID" value="NZ_FOQD01000002.1"/>
</dbReference>
<feature type="domain" description="PPM-type phosphatase" evidence="1">
    <location>
        <begin position="15"/>
        <end position="255"/>
    </location>
</feature>
<dbReference type="GO" id="GO:0004722">
    <property type="term" value="F:protein serine/threonine phosphatase activity"/>
    <property type="evidence" value="ECO:0007669"/>
    <property type="project" value="InterPro"/>
</dbReference>
<dbReference type="InterPro" id="IPR015655">
    <property type="entry name" value="PP2C"/>
</dbReference>
<dbReference type="Gene3D" id="3.60.40.10">
    <property type="entry name" value="PPM-type phosphatase domain"/>
    <property type="match status" value="1"/>
</dbReference>
<sequence>MQADQKIHGRAGKYRWGAVSITGNFRENNEDRFLVDPAARFFLVADGMGGQSAGEKASALAVELISDRLEVLVDFQRSPSNIVIDGIDKSINHANAEIMALGELEPSCKNMGTTVTFIVVVKGEFFIGGVGDSRGYLLRNKKLQQLTEDHSLTQALVKAGTITAEDARSHRYRNVLYRYLGTKEGGSATDPTRLVPTQGDRFMLCSDGVSDGAPADMIEKVLNQYDDPLIAAEKLVAAAQQGGSKDNITCVVLNVE</sequence>
<keyword evidence="3" id="KW-1185">Reference proteome</keyword>
<reference evidence="3" key="1">
    <citation type="submission" date="2016-10" db="EMBL/GenBank/DDBJ databases">
        <authorList>
            <person name="Varghese N."/>
            <person name="Submissions S."/>
        </authorList>
    </citation>
    <scope>NUCLEOTIDE SEQUENCE [LARGE SCALE GENOMIC DNA]</scope>
    <source>
        <strain evidence="3">DSM 26348</strain>
    </source>
</reference>
<dbReference type="EMBL" id="FOQD01000002">
    <property type="protein sequence ID" value="SFH70039.1"/>
    <property type="molecule type" value="Genomic_DNA"/>
</dbReference>
<proteinExistence type="predicted"/>
<name>A0A1I3C790_9PLAN</name>
<evidence type="ECO:0000313" key="2">
    <source>
        <dbReference type="EMBL" id="SFH70039.1"/>
    </source>
</evidence>
<dbReference type="PANTHER" id="PTHR47992">
    <property type="entry name" value="PROTEIN PHOSPHATASE"/>
    <property type="match status" value="1"/>
</dbReference>
<dbReference type="SUPFAM" id="SSF81606">
    <property type="entry name" value="PP2C-like"/>
    <property type="match status" value="1"/>
</dbReference>
<dbReference type="OrthoDB" id="9801841at2"/>
<dbReference type="PROSITE" id="PS51746">
    <property type="entry name" value="PPM_2"/>
    <property type="match status" value="1"/>
</dbReference>
<evidence type="ECO:0000313" key="3">
    <source>
        <dbReference type="Proteomes" id="UP000199518"/>
    </source>
</evidence>
<evidence type="ECO:0000259" key="1">
    <source>
        <dbReference type="PROSITE" id="PS51746"/>
    </source>
</evidence>
<accession>A0A1I3C790</accession>
<dbReference type="STRING" id="1576369.SAMN05421753_102133"/>
<dbReference type="Pfam" id="PF13672">
    <property type="entry name" value="PP2C_2"/>
    <property type="match status" value="1"/>
</dbReference>
<protein>
    <submittedName>
        <fullName evidence="2">Protein phosphatase</fullName>
    </submittedName>
</protein>
<dbReference type="InterPro" id="IPR036457">
    <property type="entry name" value="PPM-type-like_dom_sf"/>
</dbReference>
<dbReference type="Proteomes" id="UP000199518">
    <property type="component" value="Unassembled WGS sequence"/>
</dbReference>
<dbReference type="CDD" id="cd00143">
    <property type="entry name" value="PP2Cc"/>
    <property type="match status" value="1"/>
</dbReference>
<gene>
    <name evidence="2" type="ORF">SAMN05421753_102133</name>
</gene>
<dbReference type="AlphaFoldDB" id="A0A1I3C790"/>
<dbReference type="SMART" id="SM00332">
    <property type="entry name" value="PP2Cc"/>
    <property type="match status" value="1"/>
</dbReference>
<dbReference type="InterPro" id="IPR001932">
    <property type="entry name" value="PPM-type_phosphatase-like_dom"/>
</dbReference>
<dbReference type="SMART" id="SM00331">
    <property type="entry name" value="PP2C_SIG"/>
    <property type="match status" value="1"/>
</dbReference>